<organism evidence="2 3">
    <name type="scientific">Frondihabitans sucicola</name>
    <dbReference type="NCBI Taxonomy" id="1268041"/>
    <lineage>
        <taxon>Bacteria</taxon>
        <taxon>Bacillati</taxon>
        <taxon>Actinomycetota</taxon>
        <taxon>Actinomycetes</taxon>
        <taxon>Micrococcales</taxon>
        <taxon>Microbacteriaceae</taxon>
        <taxon>Frondihabitans</taxon>
    </lineage>
</organism>
<proteinExistence type="predicted"/>
<protein>
    <submittedName>
        <fullName evidence="2">Uncharacterized protein</fullName>
    </submittedName>
</protein>
<evidence type="ECO:0000313" key="3">
    <source>
        <dbReference type="Proteomes" id="UP001321486"/>
    </source>
</evidence>
<evidence type="ECO:0000256" key="1">
    <source>
        <dbReference type="SAM" id="MobiDB-lite"/>
    </source>
</evidence>
<reference evidence="3" key="1">
    <citation type="journal article" date="2019" name="Int. J. Syst. Evol. Microbiol.">
        <title>The Global Catalogue of Microorganisms (GCM) 10K type strain sequencing project: providing services to taxonomists for standard genome sequencing and annotation.</title>
        <authorList>
            <consortium name="The Broad Institute Genomics Platform"/>
            <consortium name="The Broad Institute Genome Sequencing Center for Infectious Disease"/>
            <person name="Wu L."/>
            <person name="Ma J."/>
        </authorList>
    </citation>
    <scope>NUCLEOTIDE SEQUENCE [LARGE SCALE GENOMIC DNA]</scope>
    <source>
        <strain evidence="3">NBRC 108728</strain>
    </source>
</reference>
<dbReference type="EMBL" id="AP027732">
    <property type="protein sequence ID" value="BDZ47840.1"/>
    <property type="molecule type" value="Genomic_DNA"/>
</dbReference>
<feature type="region of interest" description="Disordered" evidence="1">
    <location>
        <begin position="1"/>
        <end position="53"/>
    </location>
</feature>
<accession>A0ABM8GHI9</accession>
<dbReference type="Proteomes" id="UP001321486">
    <property type="component" value="Chromosome"/>
</dbReference>
<gene>
    <name evidence="2" type="ORF">GCM10025867_00810</name>
</gene>
<evidence type="ECO:0000313" key="2">
    <source>
        <dbReference type="EMBL" id="BDZ47840.1"/>
    </source>
</evidence>
<keyword evidence="3" id="KW-1185">Reference proteome</keyword>
<name>A0ABM8GHI9_9MICO</name>
<sequence>MGENTPGRSGGERRVVGGRTAGDQKLGDQGDEGGLLRGSALAYGGRRRGNDGETVARLPVGLERRNDEVDRAAHRWPERLVGGHRRQSLGHPFGEAPLAVEKHFAFVGEVPEVGALGHARPSGDLRRGHGIEAALGEEFEGRLLQALACFLPASRHASSVAHVVTATVATW</sequence>